<dbReference type="InterPro" id="IPR035914">
    <property type="entry name" value="Sperma_CUB_dom_sf"/>
</dbReference>
<name>A0A2G9TM89_TELCI</name>
<gene>
    <name evidence="4" type="ORF">TELCIR_19493</name>
</gene>
<proteinExistence type="predicted"/>
<dbReference type="InterPro" id="IPR000859">
    <property type="entry name" value="CUB_dom"/>
</dbReference>
<evidence type="ECO:0000313" key="4">
    <source>
        <dbReference type="EMBL" id="PIO59057.1"/>
    </source>
</evidence>
<keyword evidence="1" id="KW-1015">Disulfide bond</keyword>
<feature type="non-terminal residue" evidence="4">
    <location>
        <position position="1"/>
    </location>
</feature>
<evidence type="ECO:0000256" key="2">
    <source>
        <dbReference type="PROSITE-ProRule" id="PRU00059"/>
    </source>
</evidence>
<dbReference type="Gene3D" id="2.60.120.290">
    <property type="entry name" value="Spermadhesin, CUB domain"/>
    <property type="match status" value="1"/>
</dbReference>
<organism evidence="4 5">
    <name type="scientific">Teladorsagia circumcincta</name>
    <name type="common">Brown stomach worm</name>
    <name type="synonym">Ostertagia circumcincta</name>
    <dbReference type="NCBI Taxonomy" id="45464"/>
    <lineage>
        <taxon>Eukaryota</taxon>
        <taxon>Metazoa</taxon>
        <taxon>Ecdysozoa</taxon>
        <taxon>Nematoda</taxon>
        <taxon>Chromadorea</taxon>
        <taxon>Rhabditida</taxon>
        <taxon>Rhabditina</taxon>
        <taxon>Rhabditomorpha</taxon>
        <taxon>Strongyloidea</taxon>
        <taxon>Trichostrongylidae</taxon>
        <taxon>Teladorsagia</taxon>
    </lineage>
</organism>
<evidence type="ECO:0000259" key="3">
    <source>
        <dbReference type="PROSITE" id="PS01180"/>
    </source>
</evidence>
<evidence type="ECO:0000313" key="5">
    <source>
        <dbReference type="Proteomes" id="UP000230423"/>
    </source>
</evidence>
<dbReference type="Pfam" id="PF00431">
    <property type="entry name" value="CUB"/>
    <property type="match status" value="1"/>
</dbReference>
<dbReference type="AlphaFoldDB" id="A0A2G9TM89"/>
<keyword evidence="5" id="KW-1185">Reference proteome</keyword>
<feature type="domain" description="CUB" evidence="3">
    <location>
        <begin position="8"/>
        <end position="126"/>
    </location>
</feature>
<protein>
    <recommendedName>
        <fullName evidence="3">CUB domain-containing protein</fullName>
    </recommendedName>
</protein>
<dbReference type="PROSITE" id="PS01180">
    <property type="entry name" value="CUB"/>
    <property type="match status" value="1"/>
</dbReference>
<accession>A0A2G9TM89</accession>
<sequence>AEFQPDGCGEELVASGQWQQFKDRLGDASSGGAPREDFMKCNYWIKAPAGKKVEVKFVSFSDGVATDGCPYAGVEIKTHADQRLTGYRFCSKDDKNTLLTSTANIVPIITYNRAGVTTTMLEYRYI</sequence>
<dbReference type="SUPFAM" id="SSF49854">
    <property type="entry name" value="Spermadhesin, CUB domain"/>
    <property type="match status" value="1"/>
</dbReference>
<comment type="caution">
    <text evidence="2">Lacks conserved residue(s) required for the propagation of feature annotation.</text>
</comment>
<dbReference type="OrthoDB" id="5786116at2759"/>
<evidence type="ECO:0000256" key="1">
    <source>
        <dbReference type="ARBA" id="ARBA00023157"/>
    </source>
</evidence>
<reference evidence="4 5" key="1">
    <citation type="submission" date="2015-09" db="EMBL/GenBank/DDBJ databases">
        <title>Draft genome of the parasitic nematode Teladorsagia circumcincta isolate WARC Sus (inbred).</title>
        <authorList>
            <person name="Mitreva M."/>
        </authorList>
    </citation>
    <scope>NUCLEOTIDE SEQUENCE [LARGE SCALE GENOMIC DNA]</scope>
    <source>
        <strain evidence="4 5">S</strain>
    </source>
</reference>
<dbReference type="Proteomes" id="UP000230423">
    <property type="component" value="Unassembled WGS sequence"/>
</dbReference>
<dbReference type="EMBL" id="KZ358968">
    <property type="protein sequence ID" value="PIO59057.1"/>
    <property type="molecule type" value="Genomic_DNA"/>
</dbReference>